<dbReference type="SUPFAM" id="SSF52172">
    <property type="entry name" value="CheY-like"/>
    <property type="match status" value="1"/>
</dbReference>
<dbReference type="InterPro" id="IPR005561">
    <property type="entry name" value="ANTAR"/>
</dbReference>
<evidence type="ECO:0000256" key="1">
    <source>
        <dbReference type="ARBA" id="ARBA00022679"/>
    </source>
</evidence>
<evidence type="ECO:0000256" key="4">
    <source>
        <dbReference type="ARBA" id="ARBA00023163"/>
    </source>
</evidence>
<dbReference type="SMART" id="SM01012">
    <property type="entry name" value="ANTAR"/>
    <property type="match status" value="1"/>
</dbReference>
<dbReference type="InterPro" id="IPR029016">
    <property type="entry name" value="GAF-like_dom_sf"/>
</dbReference>
<accession>A0A6L6XQR4</accession>
<gene>
    <name evidence="6" type="ORF">GON03_10720</name>
</gene>
<protein>
    <submittedName>
        <fullName evidence="6">ANTAR domain-containing protein</fullName>
    </submittedName>
</protein>
<dbReference type="EMBL" id="WSEK01000004">
    <property type="protein sequence ID" value="MVQ49654.1"/>
    <property type="molecule type" value="Genomic_DNA"/>
</dbReference>
<evidence type="ECO:0000259" key="5">
    <source>
        <dbReference type="PROSITE" id="PS50921"/>
    </source>
</evidence>
<dbReference type="PROSITE" id="PS50921">
    <property type="entry name" value="ANTAR"/>
    <property type="match status" value="1"/>
</dbReference>
<sequence length="251" mass="26659">MPADGYRIATAEPPVRRCSAVISEDLLSTLSELANVLQTQRTLGGALANIAEAATTSVPRCDAASVALSLSGRPVTASATARVALELDVVQYDLHHGPCLTTFRRAEALRLDLVGLEAQMPHFAVAARRRGVVAVMSVPAIWGQETIATLNIYSRTGTFDESAEAVAAVLATQVTIAVSRSPEFAAARDVVEQAQRDADDLSDVSVATGMLMANQSCTAEQASGLLRQAAEHDERTIVEVAQRIIRQHRAT</sequence>
<dbReference type="GO" id="GO:0003723">
    <property type="term" value="F:RNA binding"/>
    <property type="evidence" value="ECO:0007669"/>
    <property type="project" value="InterPro"/>
</dbReference>
<keyword evidence="3" id="KW-0805">Transcription regulation</keyword>
<dbReference type="AlphaFoldDB" id="A0A6L6XQR4"/>
<keyword evidence="4" id="KW-0804">Transcription</keyword>
<keyword evidence="1" id="KW-0808">Transferase</keyword>
<dbReference type="Gene3D" id="1.10.10.10">
    <property type="entry name" value="Winged helix-like DNA-binding domain superfamily/Winged helix DNA-binding domain"/>
    <property type="match status" value="1"/>
</dbReference>
<evidence type="ECO:0000256" key="3">
    <source>
        <dbReference type="ARBA" id="ARBA00023015"/>
    </source>
</evidence>
<dbReference type="Proteomes" id="UP000473525">
    <property type="component" value="Unassembled WGS sequence"/>
</dbReference>
<evidence type="ECO:0000313" key="6">
    <source>
        <dbReference type="EMBL" id="MVQ49654.1"/>
    </source>
</evidence>
<keyword evidence="2" id="KW-0418">Kinase</keyword>
<dbReference type="Pfam" id="PF03861">
    <property type="entry name" value="ANTAR"/>
    <property type="match status" value="1"/>
</dbReference>
<dbReference type="Pfam" id="PF01590">
    <property type="entry name" value="GAF"/>
    <property type="match status" value="1"/>
</dbReference>
<dbReference type="InterPro" id="IPR012074">
    <property type="entry name" value="GAF_ANTAR"/>
</dbReference>
<keyword evidence="7" id="KW-1185">Reference proteome</keyword>
<reference evidence="6 7" key="1">
    <citation type="submission" date="2019-12" db="EMBL/GenBank/DDBJ databases">
        <authorList>
            <person name="Huq M.A."/>
        </authorList>
    </citation>
    <scope>NUCLEOTIDE SEQUENCE [LARGE SCALE GENOMIC DNA]</scope>
    <source>
        <strain evidence="6 7">MAH-18</strain>
    </source>
</reference>
<evidence type="ECO:0000256" key="2">
    <source>
        <dbReference type="ARBA" id="ARBA00022777"/>
    </source>
</evidence>
<proteinExistence type="predicted"/>
<dbReference type="PIRSF" id="PIRSF036625">
    <property type="entry name" value="GAF_ANTAR"/>
    <property type="match status" value="1"/>
</dbReference>
<dbReference type="SUPFAM" id="SSF55781">
    <property type="entry name" value="GAF domain-like"/>
    <property type="match status" value="1"/>
</dbReference>
<dbReference type="GO" id="GO:0016301">
    <property type="term" value="F:kinase activity"/>
    <property type="evidence" value="ECO:0007669"/>
    <property type="project" value="UniProtKB-KW"/>
</dbReference>
<dbReference type="InterPro" id="IPR003018">
    <property type="entry name" value="GAF"/>
</dbReference>
<dbReference type="InterPro" id="IPR011006">
    <property type="entry name" value="CheY-like_superfamily"/>
</dbReference>
<feature type="domain" description="ANTAR" evidence="5">
    <location>
        <begin position="184"/>
        <end position="245"/>
    </location>
</feature>
<dbReference type="InterPro" id="IPR036388">
    <property type="entry name" value="WH-like_DNA-bd_sf"/>
</dbReference>
<name>A0A6L6XQR4_9ACTN</name>
<dbReference type="Gene3D" id="3.30.450.40">
    <property type="match status" value="1"/>
</dbReference>
<evidence type="ECO:0000313" key="7">
    <source>
        <dbReference type="Proteomes" id="UP000473525"/>
    </source>
</evidence>
<comment type="caution">
    <text evidence="6">The sequence shown here is derived from an EMBL/GenBank/DDBJ whole genome shotgun (WGS) entry which is preliminary data.</text>
</comment>
<organism evidence="6 7">
    <name type="scientific">Nocardioides agri</name>
    <dbReference type="NCBI Taxonomy" id="2682843"/>
    <lineage>
        <taxon>Bacteria</taxon>
        <taxon>Bacillati</taxon>
        <taxon>Actinomycetota</taxon>
        <taxon>Actinomycetes</taxon>
        <taxon>Propionibacteriales</taxon>
        <taxon>Nocardioidaceae</taxon>
        <taxon>Nocardioides</taxon>
    </lineage>
</organism>